<evidence type="ECO:0000313" key="2">
    <source>
        <dbReference type="Proteomes" id="UP001195769"/>
    </source>
</evidence>
<dbReference type="EMBL" id="JABBWK010000119">
    <property type="protein sequence ID" value="KAG1891844.1"/>
    <property type="molecule type" value="Genomic_DNA"/>
</dbReference>
<feature type="non-terminal residue" evidence="1">
    <location>
        <position position="146"/>
    </location>
</feature>
<reference evidence="1" key="1">
    <citation type="journal article" date="2020" name="New Phytol.">
        <title>Comparative genomics reveals dynamic genome evolution in host specialist ectomycorrhizal fungi.</title>
        <authorList>
            <person name="Lofgren L.A."/>
            <person name="Nguyen N.H."/>
            <person name="Vilgalys R."/>
            <person name="Ruytinx J."/>
            <person name="Liao H.L."/>
            <person name="Branco S."/>
            <person name="Kuo A."/>
            <person name="LaButti K."/>
            <person name="Lipzen A."/>
            <person name="Andreopoulos W."/>
            <person name="Pangilinan J."/>
            <person name="Riley R."/>
            <person name="Hundley H."/>
            <person name="Na H."/>
            <person name="Barry K."/>
            <person name="Grigoriev I.V."/>
            <person name="Stajich J.E."/>
            <person name="Kennedy P.G."/>
        </authorList>
    </citation>
    <scope>NUCLEOTIDE SEQUENCE</scope>
    <source>
        <strain evidence="1">FC203</strain>
    </source>
</reference>
<keyword evidence="2" id="KW-1185">Reference proteome</keyword>
<dbReference type="RefSeq" id="XP_041218320.1">
    <property type="nucleotide sequence ID" value="XM_041373986.1"/>
</dbReference>
<name>A0AAD4DT95_9AGAM</name>
<organism evidence="1 2">
    <name type="scientific">Suillus fuscotomentosus</name>
    <dbReference type="NCBI Taxonomy" id="1912939"/>
    <lineage>
        <taxon>Eukaryota</taxon>
        <taxon>Fungi</taxon>
        <taxon>Dikarya</taxon>
        <taxon>Basidiomycota</taxon>
        <taxon>Agaricomycotina</taxon>
        <taxon>Agaricomycetes</taxon>
        <taxon>Agaricomycetidae</taxon>
        <taxon>Boletales</taxon>
        <taxon>Suillineae</taxon>
        <taxon>Suillaceae</taxon>
        <taxon>Suillus</taxon>
    </lineage>
</organism>
<accession>A0AAD4DT95</accession>
<proteinExistence type="predicted"/>
<feature type="non-terminal residue" evidence="1">
    <location>
        <position position="1"/>
    </location>
</feature>
<dbReference type="Proteomes" id="UP001195769">
    <property type="component" value="Unassembled WGS sequence"/>
</dbReference>
<gene>
    <name evidence="1" type="ORF">F5891DRAFT_932567</name>
</gene>
<evidence type="ECO:0000313" key="1">
    <source>
        <dbReference type="EMBL" id="KAG1891844.1"/>
    </source>
</evidence>
<dbReference type="GeneID" id="64668284"/>
<protein>
    <submittedName>
        <fullName evidence="1">Uncharacterized protein</fullName>
    </submittedName>
</protein>
<dbReference type="AlphaFoldDB" id="A0AAD4DT95"/>
<sequence length="146" mass="16690">LGHQPLSFQATYADYVIYEQLRHEFMNWPRARAAFLHGGLVWQLALHSLGFHHLPSVLEGISTEAVPFGNLLVGNGSTYYDDGLPDKEIDFICGTCPDLYSRFLAHGTSDVVSWWSWPNTWDALGLNVGFWSARCEDWFQRRLDNI</sequence>
<comment type="caution">
    <text evidence="1">The sequence shown here is derived from an EMBL/GenBank/DDBJ whole genome shotgun (WGS) entry which is preliminary data.</text>
</comment>